<proteinExistence type="inferred from homology"/>
<dbReference type="OrthoDB" id="565552at2759"/>
<dbReference type="Proteomes" id="UP000030690">
    <property type="component" value="Unassembled WGS sequence"/>
</dbReference>
<dbReference type="PANTHER" id="PTHR11178:SF1">
    <property type="entry name" value="NFU1 IRON-SULFUR CLUSTER SCAFFOLD HOMOLOG, MITOCHONDRIAL"/>
    <property type="match status" value="1"/>
</dbReference>
<gene>
    <name evidence="3" type="ORF">PFFVO_02620</name>
</gene>
<evidence type="ECO:0000259" key="2">
    <source>
        <dbReference type="Pfam" id="PF01106"/>
    </source>
</evidence>
<protein>
    <recommendedName>
        <fullName evidence="2">NIF system FeS cluster assembly NifU C-terminal domain-containing protein</fullName>
    </recommendedName>
</protein>
<dbReference type="FunFam" id="3.30.300.130:FF:000015">
    <property type="entry name" value="NifU-like protein, putative"/>
    <property type="match status" value="1"/>
</dbReference>
<name>A0A024V8F1_PLAFA</name>
<feature type="domain" description="NIF system FeS cluster assembly NifU C-terminal" evidence="2">
    <location>
        <begin position="115"/>
        <end position="182"/>
    </location>
</feature>
<reference evidence="3 4" key="2">
    <citation type="submission" date="2013-02" db="EMBL/GenBank/DDBJ databases">
        <title>The Genome Sequence of Plasmodium falciparum Vietnam Oak-Knoll (FVO).</title>
        <authorList>
            <consortium name="The Broad Institute Genome Sequencing Platform"/>
            <consortium name="The Broad Institute Genome Sequencing Center for Infectious Disease"/>
            <person name="Neafsey D."/>
            <person name="Cheeseman I."/>
            <person name="Volkman S."/>
            <person name="Adams J."/>
            <person name="Walker B."/>
            <person name="Young S.K."/>
            <person name="Zeng Q."/>
            <person name="Gargeya S."/>
            <person name="Fitzgerald M."/>
            <person name="Haas B."/>
            <person name="Abouelleil A."/>
            <person name="Alvarado L."/>
            <person name="Arachchi H.M."/>
            <person name="Berlin A.M."/>
            <person name="Chapman S.B."/>
            <person name="Dewar J."/>
            <person name="Goldberg J."/>
            <person name="Griggs A."/>
            <person name="Gujja S."/>
            <person name="Hansen M."/>
            <person name="Howarth C."/>
            <person name="Imamovic A."/>
            <person name="Larimer J."/>
            <person name="McCowan C."/>
            <person name="Murphy C."/>
            <person name="Neiman D."/>
            <person name="Pearson M."/>
            <person name="Priest M."/>
            <person name="Roberts A."/>
            <person name="Saif S."/>
            <person name="Shea T."/>
            <person name="Sisk P."/>
            <person name="Sykes S."/>
            <person name="Wortman J."/>
            <person name="Nusbaum C."/>
            <person name="Birren B."/>
        </authorList>
    </citation>
    <scope>NUCLEOTIDE SEQUENCE [LARGE SCALE GENOMIC DNA]</scope>
    <source>
        <strain evidence="4">Vietnam Oak-Knoll (FVO)</strain>
    </source>
</reference>
<evidence type="ECO:0000313" key="3">
    <source>
        <dbReference type="EMBL" id="ETW18724.1"/>
    </source>
</evidence>
<dbReference type="AlphaFoldDB" id="A0A024V8F1"/>
<dbReference type="PANTHER" id="PTHR11178">
    <property type="entry name" value="IRON-SULFUR CLUSTER SCAFFOLD PROTEIN NFU-RELATED"/>
    <property type="match status" value="1"/>
</dbReference>
<dbReference type="InterPro" id="IPR001075">
    <property type="entry name" value="NIF_FeS_clus_asmbl_NifU_C"/>
</dbReference>
<dbReference type="EMBL" id="KI925078">
    <property type="protein sequence ID" value="ETW18724.1"/>
    <property type="molecule type" value="Genomic_DNA"/>
</dbReference>
<dbReference type="Gene3D" id="3.30.300.130">
    <property type="entry name" value="Fe-S cluster assembly (FSCA)"/>
    <property type="match status" value="1"/>
</dbReference>
<dbReference type="SUPFAM" id="SSF117916">
    <property type="entry name" value="Fe-S cluster assembly (FSCA) domain-like"/>
    <property type="match status" value="1"/>
</dbReference>
<dbReference type="InterPro" id="IPR034904">
    <property type="entry name" value="FSCA_dom_sf"/>
</dbReference>
<dbReference type="Pfam" id="PF01106">
    <property type="entry name" value="NifU"/>
    <property type="match status" value="1"/>
</dbReference>
<evidence type="ECO:0000256" key="1">
    <source>
        <dbReference type="ARBA" id="ARBA00006420"/>
    </source>
</evidence>
<organism evidence="3 4">
    <name type="scientific">Plasmodium falciparum Vietnam Oak-Knoll</name>
    <name type="common">FVO</name>
    <dbReference type="NCBI Taxonomy" id="1036723"/>
    <lineage>
        <taxon>Eukaryota</taxon>
        <taxon>Sar</taxon>
        <taxon>Alveolata</taxon>
        <taxon>Apicomplexa</taxon>
        <taxon>Aconoidasida</taxon>
        <taxon>Haemosporida</taxon>
        <taxon>Plasmodiidae</taxon>
        <taxon>Plasmodium</taxon>
        <taxon>Plasmodium (Laverania)</taxon>
    </lineage>
</organism>
<accession>A0A024V8F1</accession>
<comment type="similarity">
    <text evidence="1">Belongs to the NifU family.</text>
</comment>
<dbReference type="GO" id="GO:0005506">
    <property type="term" value="F:iron ion binding"/>
    <property type="evidence" value="ECO:0007669"/>
    <property type="project" value="InterPro"/>
</dbReference>
<dbReference type="GO" id="GO:0051536">
    <property type="term" value="F:iron-sulfur cluster binding"/>
    <property type="evidence" value="ECO:0007669"/>
    <property type="project" value="InterPro"/>
</dbReference>
<dbReference type="GO" id="GO:0016226">
    <property type="term" value="P:iron-sulfur cluster assembly"/>
    <property type="evidence" value="ECO:0007669"/>
    <property type="project" value="InterPro"/>
</dbReference>
<reference evidence="3 4" key="1">
    <citation type="submission" date="2013-02" db="EMBL/GenBank/DDBJ databases">
        <title>The Genome Annotation of Plasmodium falciparum Vietnam Oak-Knoll (FVO).</title>
        <authorList>
            <consortium name="The Broad Institute Genome Sequencing Platform"/>
            <consortium name="The Broad Institute Genome Sequencing Center for Infectious Disease"/>
            <person name="Neafsey D."/>
            <person name="Hoffman S."/>
            <person name="Volkman S."/>
            <person name="Rosenthal P."/>
            <person name="Walker B."/>
            <person name="Young S.K."/>
            <person name="Zeng Q."/>
            <person name="Gargeya S."/>
            <person name="Fitzgerald M."/>
            <person name="Haas B."/>
            <person name="Abouelleil A."/>
            <person name="Allen A.W."/>
            <person name="Alvarado L."/>
            <person name="Arachchi H.M."/>
            <person name="Berlin A.M."/>
            <person name="Chapman S.B."/>
            <person name="Gainer-Dewar J."/>
            <person name="Goldberg J."/>
            <person name="Griggs A."/>
            <person name="Gujja S."/>
            <person name="Hansen M."/>
            <person name="Howarth C."/>
            <person name="Imamovic A."/>
            <person name="Ireland A."/>
            <person name="Larimer J."/>
            <person name="McCowan C."/>
            <person name="Murphy C."/>
            <person name="Pearson M."/>
            <person name="Poon T.W."/>
            <person name="Priest M."/>
            <person name="Roberts A."/>
            <person name="Saif S."/>
            <person name="Shea T."/>
            <person name="Sisk P."/>
            <person name="Sykes S."/>
            <person name="Wortman J."/>
            <person name="Nusbaum C."/>
            <person name="Birren B."/>
        </authorList>
    </citation>
    <scope>NUCLEOTIDE SEQUENCE [LARGE SCALE GENOMIC DNA]</scope>
    <source>
        <strain evidence="4">Vietnam Oak-Knoll (FVO)</strain>
    </source>
</reference>
<dbReference type="GO" id="GO:0005739">
    <property type="term" value="C:mitochondrion"/>
    <property type="evidence" value="ECO:0007669"/>
    <property type="project" value="TreeGrafter"/>
</dbReference>
<evidence type="ECO:0000313" key="4">
    <source>
        <dbReference type="Proteomes" id="UP000030690"/>
    </source>
</evidence>
<dbReference type="SMR" id="A0A024V8F1"/>
<sequence>MIHFKNAFSYRHSLCMMRTFHFNIYKNVKFSNYITKALNKYIVTKQSTNQRFFSIINNSDYINYINEINKFIDIFEKNVDNKSTNEDHIIPVLEKIKNEKIYKDNEDIMEIISSIKLLIEKRVRPIILNDGGDIKFICFDVDKGIVYVQLEGACVTCAQSEVTLQYMIKNMLTYYISEIKEIKNVSKDGIIL</sequence>